<dbReference type="EMBL" id="QUSW01000010">
    <property type="protein sequence ID" value="RQP21703.1"/>
    <property type="molecule type" value="Genomic_DNA"/>
</dbReference>
<dbReference type="GO" id="GO:0003677">
    <property type="term" value="F:DNA binding"/>
    <property type="evidence" value="ECO:0007669"/>
    <property type="project" value="InterPro"/>
</dbReference>
<dbReference type="InterPro" id="IPR013249">
    <property type="entry name" value="RNA_pol_sigma70_r4_t2"/>
</dbReference>
<evidence type="ECO:0000259" key="2">
    <source>
        <dbReference type="Pfam" id="PF04542"/>
    </source>
</evidence>
<name>A0A3N7HJK6_9BURK</name>
<reference evidence="4 5" key="1">
    <citation type="submission" date="2018-08" db="EMBL/GenBank/DDBJ databases">
        <authorList>
            <person name="Khan S.A."/>
            <person name="Jeon C.O."/>
            <person name="Chun B.H."/>
            <person name="Jeong S.E."/>
        </authorList>
    </citation>
    <scope>NUCLEOTIDE SEQUENCE [LARGE SCALE GENOMIC DNA]</scope>
    <source>
        <strain evidence="4 5">S-16</strain>
    </source>
</reference>
<reference evidence="4 5" key="2">
    <citation type="submission" date="2018-12" db="EMBL/GenBank/DDBJ databases">
        <title>Rhizobacter gummiphilus sp. nov., a rubber-degrading bacterium isolated from the soil of a botanical garden in Japan.</title>
        <authorList>
            <person name="Shunsuke S.S."/>
        </authorList>
    </citation>
    <scope>NUCLEOTIDE SEQUENCE [LARGE SCALE GENOMIC DNA]</scope>
    <source>
        <strain evidence="4 5">S-16</strain>
    </source>
</reference>
<dbReference type="AlphaFoldDB" id="A0A3N7HJK6"/>
<dbReference type="NCBIfam" id="TIGR02937">
    <property type="entry name" value="sigma70-ECF"/>
    <property type="match status" value="1"/>
</dbReference>
<evidence type="ECO:0000256" key="1">
    <source>
        <dbReference type="ARBA" id="ARBA00011344"/>
    </source>
</evidence>
<protein>
    <submittedName>
        <fullName evidence="4">Sigma-70 family RNA polymerase sigma factor</fullName>
    </submittedName>
</protein>
<dbReference type="RefSeq" id="WP_124543511.1">
    <property type="nucleotide sequence ID" value="NZ_QUSW01000010.1"/>
</dbReference>
<dbReference type="NCBIfam" id="NF007214">
    <property type="entry name" value="PRK09636.1"/>
    <property type="match status" value="1"/>
</dbReference>
<organism evidence="4 5">
    <name type="scientific">Piscinibacter terrae</name>
    <dbReference type="NCBI Taxonomy" id="2496871"/>
    <lineage>
        <taxon>Bacteria</taxon>
        <taxon>Pseudomonadati</taxon>
        <taxon>Pseudomonadota</taxon>
        <taxon>Betaproteobacteria</taxon>
        <taxon>Burkholderiales</taxon>
        <taxon>Sphaerotilaceae</taxon>
        <taxon>Piscinibacter</taxon>
    </lineage>
</organism>
<comment type="caution">
    <text evidence="4">The sequence shown here is derived from an EMBL/GenBank/DDBJ whole genome shotgun (WGS) entry which is preliminary data.</text>
</comment>
<dbReference type="Gene3D" id="1.10.10.10">
    <property type="entry name" value="Winged helix-like DNA-binding domain superfamily/Winged helix DNA-binding domain"/>
    <property type="match status" value="1"/>
</dbReference>
<evidence type="ECO:0000313" key="4">
    <source>
        <dbReference type="EMBL" id="RQP21703.1"/>
    </source>
</evidence>
<gene>
    <name evidence="4" type="ORF">DZC73_27030</name>
</gene>
<dbReference type="Pfam" id="PF08281">
    <property type="entry name" value="Sigma70_r4_2"/>
    <property type="match status" value="1"/>
</dbReference>
<dbReference type="InterPro" id="IPR013325">
    <property type="entry name" value="RNA_pol_sigma_r2"/>
</dbReference>
<dbReference type="GO" id="GO:0016987">
    <property type="term" value="F:sigma factor activity"/>
    <property type="evidence" value="ECO:0007669"/>
    <property type="project" value="InterPro"/>
</dbReference>
<dbReference type="SUPFAM" id="SSF88946">
    <property type="entry name" value="Sigma2 domain of RNA polymerase sigma factors"/>
    <property type="match status" value="1"/>
</dbReference>
<dbReference type="Gene3D" id="3.10.450.50">
    <property type="match status" value="1"/>
</dbReference>
<dbReference type="InterPro" id="IPR007627">
    <property type="entry name" value="RNA_pol_sigma70_r2"/>
</dbReference>
<feature type="domain" description="RNA polymerase sigma-70 region 2" evidence="2">
    <location>
        <begin position="13"/>
        <end position="76"/>
    </location>
</feature>
<evidence type="ECO:0000313" key="5">
    <source>
        <dbReference type="Proteomes" id="UP000267464"/>
    </source>
</evidence>
<dbReference type="SUPFAM" id="SSF88659">
    <property type="entry name" value="Sigma3 and sigma4 domains of RNA polymerase sigma factors"/>
    <property type="match status" value="1"/>
</dbReference>
<feature type="domain" description="RNA polymerase sigma factor 70 region 4 type 2" evidence="3">
    <location>
        <begin position="115"/>
        <end position="165"/>
    </location>
</feature>
<evidence type="ECO:0000259" key="3">
    <source>
        <dbReference type="Pfam" id="PF08281"/>
    </source>
</evidence>
<dbReference type="InterPro" id="IPR013324">
    <property type="entry name" value="RNA_pol_sigma_r3/r4-like"/>
</dbReference>
<sequence length="303" mass="33543">MPGLHDDAPTREFESHRRSLRALAYRMLGSRAEAEDAVQDCWLRWREVDHAQVRDARAFLSQTITHLCLDRLQSAQMRREQYVGVWLPEPLVDEAGAFSPGPEAVNEYAQDVSIAFMLALERLSPLERAAFLLHDVFDLGFDEIGQRLSRSAAACRQLAARARQHVRASEVRNEVSDEDASRLLQVFASAVMQGDVEGLATTLADDVEFLSDGGGLAAAVPKPLHGAPLVAKALVGFGRMVDWLRVTFRPALINGWPGSVFYAEDGSAIQTMTFRLRADGRIAAIYVTRNPQKLAHLRLQAPA</sequence>
<dbReference type="GO" id="GO:0006352">
    <property type="term" value="P:DNA-templated transcription initiation"/>
    <property type="evidence" value="ECO:0007669"/>
    <property type="project" value="InterPro"/>
</dbReference>
<dbReference type="InterPro" id="IPR032710">
    <property type="entry name" value="NTF2-like_dom_sf"/>
</dbReference>
<dbReference type="InterPro" id="IPR036388">
    <property type="entry name" value="WH-like_DNA-bd_sf"/>
</dbReference>
<accession>A0A3N7HJK6</accession>
<dbReference type="PANTHER" id="PTHR30173:SF43">
    <property type="entry name" value="ECF RNA POLYMERASE SIGMA FACTOR SIGI-RELATED"/>
    <property type="match status" value="1"/>
</dbReference>
<dbReference type="PANTHER" id="PTHR30173">
    <property type="entry name" value="SIGMA 19 FACTOR"/>
    <property type="match status" value="1"/>
</dbReference>
<dbReference type="InterPro" id="IPR052704">
    <property type="entry name" value="ECF_Sigma-70_Domain"/>
</dbReference>
<keyword evidence="5" id="KW-1185">Reference proteome</keyword>
<proteinExistence type="predicted"/>
<dbReference type="Gene3D" id="1.10.1740.10">
    <property type="match status" value="1"/>
</dbReference>
<dbReference type="Pfam" id="PF04542">
    <property type="entry name" value="Sigma70_r2"/>
    <property type="match status" value="1"/>
</dbReference>
<dbReference type="InterPro" id="IPR014284">
    <property type="entry name" value="RNA_pol_sigma-70_dom"/>
</dbReference>
<dbReference type="SUPFAM" id="SSF54427">
    <property type="entry name" value="NTF2-like"/>
    <property type="match status" value="1"/>
</dbReference>
<dbReference type="Proteomes" id="UP000267464">
    <property type="component" value="Unassembled WGS sequence"/>
</dbReference>
<comment type="subunit">
    <text evidence="1">Interacts transiently with the RNA polymerase catalytic core formed by RpoA, RpoB, RpoC and RpoZ (2 alpha, 1 beta, 1 beta' and 1 omega subunit) to form the RNA polymerase holoenzyme that can initiate transcription.</text>
</comment>